<dbReference type="PANTHER" id="PTHR13697">
    <property type="entry name" value="PHOSPHOFRUCTOKINASE"/>
    <property type="match status" value="1"/>
</dbReference>
<evidence type="ECO:0000256" key="3">
    <source>
        <dbReference type="ARBA" id="ARBA00022490"/>
    </source>
</evidence>
<evidence type="ECO:0000256" key="9">
    <source>
        <dbReference type="ARBA" id="ARBA00038478"/>
    </source>
</evidence>
<dbReference type="InterPro" id="IPR022953">
    <property type="entry name" value="ATP_PFK"/>
</dbReference>
<dbReference type="GO" id="GO:0042802">
    <property type="term" value="F:identical protein binding"/>
    <property type="evidence" value="ECO:0007669"/>
    <property type="project" value="TreeGrafter"/>
</dbReference>
<keyword evidence="4" id="KW-0808">Transferase</keyword>
<keyword evidence="8" id="KW-0324">Glycolysis</keyword>
<dbReference type="GO" id="GO:0061621">
    <property type="term" value="P:canonical glycolysis"/>
    <property type="evidence" value="ECO:0007669"/>
    <property type="project" value="TreeGrafter"/>
</dbReference>
<dbReference type="GO" id="GO:0070095">
    <property type="term" value="F:fructose-6-phosphate binding"/>
    <property type="evidence" value="ECO:0007669"/>
    <property type="project" value="TreeGrafter"/>
</dbReference>
<dbReference type="UniPathway" id="UPA00109">
    <property type="reaction ID" value="UER00182"/>
</dbReference>
<comment type="cofactor">
    <cofactor evidence="1">
        <name>Mg(2+)</name>
        <dbReference type="ChEBI" id="CHEBI:18420"/>
    </cofactor>
</comment>
<proteinExistence type="inferred from homology"/>
<keyword evidence="7" id="KW-0460">Magnesium</keyword>
<evidence type="ECO:0000313" key="11">
    <source>
        <dbReference type="EMBL" id="HFN00472.1"/>
    </source>
</evidence>
<evidence type="ECO:0000256" key="4">
    <source>
        <dbReference type="ARBA" id="ARBA00022679"/>
    </source>
</evidence>
<dbReference type="GO" id="GO:0005524">
    <property type="term" value="F:ATP binding"/>
    <property type="evidence" value="ECO:0007669"/>
    <property type="project" value="InterPro"/>
</dbReference>
<keyword evidence="5" id="KW-0479">Metal-binding</keyword>
<keyword evidence="3" id="KW-0963">Cytoplasm</keyword>
<dbReference type="EMBL" id="DSRU01000324">
    <property type="protein sequence ID" value="HFN00472.1"/>
    <property type="molecule type" value="Genomic_DNA"/>
</dbReference>
<sequence>MTTPIKRIAINVGAGYVPGLNTVISGAVLAANELGWEVVGIRDGFEGLLFRDRYPDRGLVSLTPQLTATLDPAGVLLGTAVRNDPFHVRTINADSLVEEVDQSEALLETLRQEGIDAVVSVVGSRGLTILYKLHRKGLKTVCIPRSTENDMAATALSFGFNSTLSDTVAMLDRAKQAAQAAHQIAVVEVLGTHAGWLALQAGMAVCADAVLIPEIPYDLPKVVAKLQVKAKAGGTYGLVVVAEGAVSAEPDTPEETAISALKAALSPLANDYEGAHVIQRSGYAAETVALQLQRLTDHETYPLVVGPWVKGGVPTAVDRQLGLGYGAAAVRALNTGQTGVMVAFQPPDLTLVPLAQAINKVRTVPANSEFIQIARSLGICLGG</sequence>
<dbReference type="GO" id="GO:0016208">
    <property type="term" value="F:AMP binding"/>
    <property type="evidence" value="ECO:0007669"/>
    <property type="project" value="TreeGrafter"/>
</dbReference>
<evidence type="ECO:0000256" key="1">
    <source>
        <dbReference type="ARBA" id="ARBA00001946"/>
    </source>
</evidence>
<dbReference type="PANTHER" id="PTHR13697:SF52">
    <property type="entry name" value="ATP-DEPENDENT 6-PHOSPHOFRUCTOKINASE 3"/>
    <property type="match status" value="1"/>
</dbReference>
<comment type="similarity">
    <text evidence="9">Belongs to the phosphofructokinase type A (PFKA) family.</text>
</comment>
<feature type="domain" description="Phosphofructokinase" evidence="10">
    <location>
        <begin position="7"/>
        <end position="333"/>
    </location>
</feature>
<dbReference type="Pfam" id="PF00365">
    <property type="entry name" value="PFK"/>
    <property type="match status" value="1"/>
</dbReference>
<reference evidence="11" key="1">
    <citation type="journal article" date="2020" name="mSystems">
        <title>Genome- and Community-Level Interaction Insights into Carbon Utilization and Element Cycling Functions of Hydrothermarchaeota in Hydrothermal Sediment.</title>
        <authorList>
            <person name="Zhou Z."/>
            <person name="Liu Y."/>
            <person name="Xu W."/>
            <person name="Pan J."/>
            <person name="Luo Z.H."/>
            <person name="Li M."/>
        </authorList>
    </citation>
    <scope>NUCLEOTIDE SEQUENCE [LARGE SCALE GENOMIC DNA]</scope>
    <source>
        <strain evidence="11">SpSt-418</strain>
    </source>
</reference>
<dbReference type="GO" id="GO:0006002">
    <property type="term" value="P:fructose 6-phosphate metabolic process"/>
    <property type="evidence" value="ECO:0007669"/>
    <property type="project" value="InterPro"/>
</dbReference>
<comment type="pathway">
    <text evidence="2">Carbohydrate degradation; glycolysis; D-glyceraldehyde 3-phosphate and glycerone phosphate from D-glucose: step 3/4.</text>
</comment>
<evidence type="ECO:0000259" key="10">
    <source>
        <dbReference type="Pfam" id="PF00365"/>
    </source>
</evidence>
<evidence type="ECO:0000256" key="5">
    <source>
        <dbReference type="ARBA" id="ARBA00022723"/>
    </source>
</evidence>
<organism evidence="11">
    <name type="scientific">Oscillatoriales cyanobacterium SpSt-418</name>
    <dbReference type="NCBI Taxonomy" id="2282169"/>
    <lineage>
        <taxon>Bacteria</taxon>
        <taxon>Bacillati</taxon>
        <taxon>Cyanobacteriota</taxon>
        <taxon>Cyanophyceae</taxon>
        <taxon>Oscillatoriophycideae</taxon>
        <taxon>Oscillatoriales</taxon>
    </lineage>
</organism>
<dbReference type="InterPro" id="IPR035966">
    <property type="entry name" value="PKF_sf"/>
</dbReference>
<dbReference type="Gene3D" id="3.40.50.460">
    <property type="entry name" value="Phosphofructokinase domain"/>
    <property type="match status" value="1"/>
</dbReference>
<dbReference type="GO" id="GO:0046872">
    <property type="term" value="F:metal ion binding"/>
    <property type="evidence" value="ECO:0007669"/>
    <property type="project" value="UniProtKB-KW"/>
</dbReference>
<protein>
    <submittedName>
        <fullName evidence="11">6-phosphofructokinase</fullName>
    </submittedName>
</protein>
<dbReference type="GO" id="GO:0005945">
    <property type="term" value="C:6-phosphofructokinase complex"/>
    <property type="evidence" value="ECO:0007669"/>
    <property type="project" value="TreeGrafter"/>
</dbReference>
<evidence type="ECO:0000256" key="7">
    <source>
        <dbReference type="ARBA" id="ARBA00022842"/>
    </source>
</evidence>
<dbReference type="GO" id="GO:0030388">
    <property type="term" value="P:fructose 1,6-bisphosphate metabolic process"/>
    <property type="evidence" value="ECO:0007669"/>
    <property type="project" value="TreeGrafter"/>
</dbReference>
<dbReference type="AlphaFoldDB" id="A0A7C3KI34"/>
<comment type="caution">
    <text evidence="11">The sequence shown here is derived from an EMBL/GenBank/DDBJ whole genome shotgun (WGS) entry which is preliminary data.</text>
</comment>
<evidence type="ECO:0000256" key="2">
    <source>
        <dbReference type="ARBA" id="ARBA00004679"/>
    </source>
</evidence>
<dbReference type="GO" id="GO:0003872">
    <property type="term" value="F:6-phosphofructokinase activity"/>
    <property type="evidence" value="ECO:0007669"/>
    <property type="project" value="InterPro"/>
</dbReference>
<gene>
    <name evidence="11" type="ORF">ENR64_22530</name>
</gene>
<name>A0A7C3KI34_9CYAN</name>
<dbReference type="GO" id="GO:0048029">
    <property type="term" value="F:monosaccharide binding"/>
    <property type="evidence" value="ECO:0007669"/>
    <property type="project" value="TreeGrafter"/>
</dbReference>
<dbReference type="PIRSF" id="PIRSF000532">
    <property type="entry name" value="ATP_PFK_prok"/>
    <property type="match status" value="1"/>
</dbReference>
<accession>A0A7C3KI34</accession>
<dbReference type="InterPro" id="IPR000023">
    <property type="entry name" value="Phosphofructokinase_dom"/>
</dbReference>
<dbReference type="InterPro" id="IPR012003">
    <property type="entry name" value="ATP_PFK_prok-type"/>
</dbReference>
<dbReference type="SUPFAM" id="SSF53784">
    <property type="entry name" value="Phosphofructokinase"/>
    <property type="match status" value="1"/>
</dbReference>
<evidence type="ECO:0000256" key="6">
    <source>
        <dbReference type="ARBA" id="ARBA00022777"/>
    </source>
</evidence>
<dbReference type="Gene3D" id="3.40.50.450">
    <property type="match status" value="1"/>
</dbReference>
<dbReference type="PRINTS" id="PR00476">
    <property type="entry name" value="PHFRCTKINASE"/>
</dbReference>
<evidence type="ECO:0000256" key="8">
    <source>
        <dbReference type="ARBA" id="ARBA00023152"/>
    </source>
</evidence>
<keyword evidence="6 11" id="KW-0418">Kinase</keyword>